<dbReference type="Pfam" id="PF02037">
    <property type="entry name" value="SAP"/>
    <property type="match status" value="1"/>
</dbReference>
<dbReference type="EMBL" id="AGUE01000055">
    <property type="protein sequence ID" value="EHL01308.1"/>
    <property type="molecule type" value="Genomic_DNA"/>
</dbReference>
<dbReference type="Proteomes" id="UP000005446">
    <property type="component" value="Unassembled WGS sequence"/>
</dbReference>
<name>H0EJB5_GLAL7</name>
<comment type="similarity">
    <text evidence="2">Belongs to the SAP domain-containing ribonucleoprotein family.</text>
</comment>
<keyword evidence="6" id="KW-1185">Reference proteome</keyword>
<dbReference type="GO" id="GO:0016973">
    <property type="term" value="P:poly(A)+ mRNA export from nucleus"/>
    <property type="evidence" value="ECO:0007669"/>
    <property type="project" value="TreeGrafter"/>
</dbReference>
<evidence type="ECO:0000256" key="1">
    <source>
        <dbReference type="ARBA" id="ARBA00022553"/>
    </source>
</evidence>
<dbReference type="SUPFAM" id="SSF68906">
    <property type="entry name" value="SAP domain"/>
    <property type="match status" value="1"/>
</dbReference>
<dbReference type="GO" id="GO:0005634">
    <property type="term" value="C:nucleus"/>
    <property type="evidence" value="ECO:0007669"/>
    <property type="project" value="TreeGrafter"/>
</dbReference>
<evidence type="ECO:0000256" key="2">
    <source>
        <dbReference type="ARBA" id="ARBA00046328"/>
    </source>
</evidence>
<feature type="region of interest" description="Disordered" evidence="3">
    <location>
        <begin position="34"/>
        <end position="178"/>
    </location>
</feature>
<evidence type="ECO:0000259" key="4">
    <source>
        <dbReference type="PROSITE" id="PS50800"/>
    </source>
</evidence>
<dbReference type="InterPro" id="IPR036361">
    <property type="entry name" value="SAP_dom_sf"/>
</dbReference>
<organism evidence="5 6">
    <name type="scientific">Glarea lozoyensis (strain ATCC 74030 / MF5533)</name>
    <dbReference type="NCBI Taxonomy" id="1104152"/>
    <lineage>
        <taxon>Eukaryota</taxon>
        <taxon>Fungi</taxon>
        <taxon>Dikarya</taxon>
        <taxon>Ascomycota</taxon>
        <taxon>Pezizomycotina</taxon>
        <taxon>Leotiomycetes</taxon>
        <taxon>Helotiales</taxon>
        <taxon>Helotiaceae</taxon>
        <taxon>Glarea</taxon>
    </lineage>
</organism>
<gene>
    <name evidence="5" type="ORF">M7I_2639</name>
</gene>
<dbReference type="AlphaFoldDB" id="H0EJB5"/>
<feature type="compositionally biased region" description="Basic and acidic residues" evidence="3">
    <location>
        <begin position="169"/>
        <end position="178"/>
    </location>
</feature>
<reference evidence="5 6" key="1">
    <citation type="journal article" date="2012" name="Eukaryot. Cell">
        <title>Genome sequence of the fungus Glarea lozoyensis: the first genome sequence of a species from the Helotiaceae family.</title>
        <authorList>
            <person name="Youssar L."/>
            <person name="Gruening B.A."/>
            <person name="Erxleben A."/>
            <person name="Guenther S."/>
            <person name="Huettel W."/>
        </authorList>
    </citation>
    <scope>NUCLEOTIDE SEQUENCE [LARGE SCALE GENOMIC DNA]</scope>
    <source>
        <strain evidence="6">ATCC 74030 / MF5533</strain>
    </source>
</reference>
<feature type="domain" description="SAP" evidence="4">
    <location>
        <begin position="4"/>
        <end position="38"/>
    </location>
</feature>
<dbReference type="InterPro" id="IPR052240">
    <property type="entry name" value="SAP_domain_ribonucleoprotein"/>
</dbReference>
<accession>H0EJB5</accession>
<feature type="compositionally biased region" description="Polar residues" evidence="3">
    <location>
        <begin position="82"/>
        <end position="105"/>
    </location>
</feature>
<evidence type="ECO:0000313" key="5">
    <source>
        <dbReference type="EMBL" id="EHL01308.1"/>
    </source>
</evidence>
<comment type="caution">
    <text evidence="5">The sequence shown here is derived from an EMBL/GenBank/DDBJ whole genome shotgun (WGS) entry which is preliminary data.</text>
</comment>
<keyword evidence="1" id="KW-0597">Phosphoprotein</keyword>
<dbReference type="SMART" id="SM00513">
    <property type="entry name" value="SAP"/>
    <property type="match status" value="1"/>
</dbReference>
<evidence type="ECO:0000256" key="3">
    <source>
        <dbReference type="SAM" id="MobiDB-lite"/>
    </source>
</evidence>
<dbReference type="PANTHER" id="PTHR46551:SF1">
    <property type="entry name" value="SAP DOMAIN-CONTAINING RIBONUCLEOPROTEIN"/>
    <property type="match status" value="1"/>
</dbReference>
<evidence type="ECO:0000313" key="6">
    <source>
        <dbReference type="Proteomes" id="UP000005446"/>
    </source>
</evidence>
<proteinExistence type="inferred from homology"/>
<protein>
    <recommendedName>
        <fullName evidence="4">SAP domain-containing protein</fullName>
    </recommendedName>
</protein>
<dbReference type="OrthoDB" id="5348404at2759"/>
<dbReference type="PROSITE" id="PS50800">
    <property type="entry name" value="SAP"/>
    <property type="match status" value="1"/>
</dbReference>
<sequence>MTDWTKLKVVDLKAELKKRGLAQTGLKPALVARLASAENEDGEESETTVQGDGAKQDASSATSPDTVSPVLPSADLGAETVQDGSTQGETSQQPLEISDSIQESASVEPHITSKAPETSTEPSATIEQPVQIPQTHQSTLPSVEPQEARDDGQKRKRRSQSPPPAGTESARKRARQDVDMDGVDNSLLELAEPLTQNNNTIDPEEKIGEGEMADFMRPLNESQLKAYLADLATAPGQDPDLDIAGQRYSPAYGLLQDIQAQEVAGIVVVEEEEIEMGEDFIELRIGMTVTEEEIGEEMSDDIERVSAIMDIFL</sequence>
<feature type="compositionally biased region" description="Polar residues" evidence="3">
    <location>
        <begin position="115"/>
        <end position="141"/>
    </location>
</feature>
<dbReference type="PANTHER" id="PTHR46551">
    <property type="entry name" value="SAP DOMAIN-CONTAINING RIBONUCLEOPROTEIN"/>
    <property type="match status" value="1"/>
</dbReference>
<dbReference type="HOGENOM" id="CLU_888656_0_0_1"/>
<dbReference type="InParanoid" id="H0EJB5"/>
<dbReference type="Gene3D" id="1.10.720.30">
    <property type="entry name" value="SAP domain"/>
    <property type="match status" value="1"/>
</dbReference>
<dbReference type="InterPro" id="IPR003034">
    <property type="entry name" value="SAP_dom"/>
</dbReference>
<feature type="compositionally biased region" description="Polar residues" evidence="3">
    <location>
        <begin position="57"/>
        <end position="66"/>
    </location>
</feature>